<protein>
    <recommendedName>
        <fullName evidence="3">TNFR-Cys domain-containing protein</fullName>
    </recommendedName>
</protein>
<dbReference type="AlphaFoldDB" id="A0AAD9E2E6"/>
<keyword evidence="2" id="KW-1185">Reference proteome</keyword>
<name>A0AAD9E2E6_9TELE</name>
<sequence length="58" mass="6347">MGVSKVAVHNTVNSYVVIGNRLVTLCGPDPSQLCMPCEPRHYTTEPMSPYCTICTQCT</sequence>
<comment type="caution">
    <text evidence="1">The sequence shown here is derived from an EMBL/GenBank/DDBJ whole genome shotgun (WGS) entry which is preliminary data.</text>
</comment>
<evidence type="ECO:0000313" key="2">
    <source>
        <dbReference type="Proteomes" id="UP001239994"/>
    </source>
</evidence>
<evidence type="ECO:0000313" key="1">
    <source>
        <dbReference type="EMBL" id="KAK1801844.1"/>
    </source>
</evidence>
<dbReference type="EMBL" id="JAROKS010000008">
    <property type="protein sequence ID" value="KAK1801844.1"/>
    <property type="molecule type" value="Genomic_DNA"/>
</dbReference>
<feature type="non-terminal residue" evidence="1">
    <location>
        <position position="1"/>
    </location>
</feature>
<organism evidence="1 2">
    <name type="scientific">Electrophorus voltai</name>
    <dbReference type="NCBI Taxonomy" id="2609070"/>
    <lineage>
        <taxon>Eukaryota</taxon>
        <taxon>Metazoa</taxon>
        <taxon>Chordata</taxon>
        <taxon>Craniata</taxon>
        <taxon>Vertebrata</taxon>
        <taxon>Euteleostomi</taxon>
        <taxon>Actinopterygii</taxon>
        <taxon>Neopterygii</taxon>
        <taxon>Teleostei</taxon>
        <taxon>Ostariophysi</taxon>
        <taxon>Gymnotiformes</taxon>
        <taxon>Gymnotoidei</taxon>
        <taxon>Gymnotidae</taxon>
        <taxon>Electrophorus</taxon>
    </lineage>
</organism>
<gene>
    <name evidence="1" type="ORF">P4O66_022482</name>
</gene>
<reference evidence="1" key="1">
    <citation type="submission" date="2023-03" db="EMBL/GenBank/DDBJ databases">
        <title>Electrophorus voltai genome.</title>
        <authorList>
            <person name="Bian C."/>
        </authorList>
    </citation>
    <scope>NUCLEOTIDE SEQUENCE</scope>
    <source>
        <strain evidence="1">CB-2022</strain>
        <tissue evidence="1">Muscle</tissue>
    </source>
</reference>
<accession>A0AAD9E2E6</accession>
<proteinExistence type="predicted"/>
<evidence type="ECO:0008006" key="3">
    <source>
        <dbReference type="Google" id="ProtNLM"/>
    </source>
</evidence>
<dbReference type="Proteomes" id="UP001239994">
    <property type="component" value="Unassembled WGS sequence"/>
</dbReference>